<name>A0A511CUY5_9PSEU</name>
<reference evidence="1 2" key="1">
    <citation type="submission" date="2019-07" db="EMBL/GenBank/DDBJ databases">
        <title>Whole genome shotgun sequence of Pseudonocardia asaccharolytica NBRC 16224.</title>
        <authorList>
            <person name="Hosoyama A."/>
            <person name="Uohara A."/>
            <person name="Ohji S."/>
            <person name="Ichikawa N."/>
        </authorList>
    </citation>
    <scope>NUCLEOTIDE SEQUENCE [LARGE SCALE GENOMIC DNA]</scope>
    <source>
        <strain evidence="1 2">NBRC 16224</strain>
    </source>
</reference>
<dbReference type="Proteomes" id="UP000321328">
    <property type="component" value="Unassembled WGS sequence"/>
</dbReference>
<keyword evidence="2" id="KW-1185">Reference proteome</keyword>
<dbReference type="AlphaFoldDB" id="A0A511CUY5"/>
<evidence type="ECO:0000313" key="1">
    <source>
        <dbReference type="EMBL" id="GEL16385.1"/>
    </source>
</evidence>
<evidence type="ECO:0000313" key="2">
    <source>
        <dbReference type="Proteomes" id="UP000321328"/>
    </source>
</evidence>
<accession>A0A511CUY5</accession>
<proteinExistence type="predicted"/>
<sequence length="55" mass="5259">MRMLVSPRQVLRPNASIRVAADGLRGGGAAPGAASGGDGDAVGGELIGACATRPG</sequence>
<dbReference type="EMBL" id="BJVI01000001">
    <property type="protein sequence ID" value="GEL16385.1"/>
    <property type="molecule type" value="Genomic_DNA"/>
</dbReference>
<gene>
    <name evidence="1" type="ORF">PA7_02220</name>
</gene>
<organism evidence="1 2">
    <name type="scientific">Pseudonocardia asaccharolytica DSM 44247 = NBRC 16224</name>
    <dbReference type="NCBI Taxonomy" id="1123024"/>
    <lineage>
        <taxon>Bacteria</taxon>
        <taxon>Bacillati</taxon>
        <taxon>Actinomycetota</taxon>
        <taxon>Actinomycetes</taxon>
        <taxon>Pseudonocardiales</taxon>
        <taxon>Pseudonocardiaceae</taxon>
        <taxon>Pseudonocardia</taxon>
    </lineage>
</organism>
<comment type="caution">
    <text evidence="1">The sequence shown here is derived from an EMBL/GenBank/DDBJ whole genome shotgun (WGS) entry which is preliminary data.</text>
</comment>
<protein>
    <submittedName>
        <fullName evidence="1">Uncharacterized protein</fullName>
    </submittedName>
</protein>